<evidence type="ECO:0000259" key="1">
    <source>
        <dbReference type="Pfam" id="PF13556"/>
    </source>
</evidence>
<dbReference type="Proteomes" id="UP000316639">
    <property type="component" value="Unassembled WGS sequence"/>
</dbReference>
<name>A0A563ETR2_9PSEU</name>
<dbReference type="PANTHER" id="PTHR33744">
    <property type="entry name" value="CARBOHYDRATE DIACID REGULATOR"/>
    <property type="match status" value="1"/>
</dbReference>
<organism evidence="2 3">
    <name type="scientific">Lentzea tibetensis</name>
    <dbReference type="NCBI Taxonomy" id="2591470"/>
    <lineage>
        <taxon>Bacteria</taxon>
        <taxon>Bacillati</taxon>
        <taxon>Actinomycetota</taxon>
        <taxon>Actinomycetes</taxon>
        <taxon>Pseudonocardiales</taxon>
        <taxon>Pseudonocardiaceae</taxon>
        <taxon>Lentzea</taxon>
    </lineage>
</organism>
<keyword evidence="3" id="KW-1185">Reference proteome</keyword>
<sequence length="335" mass="35407">MNSSTPDCAVAPGDLVAQLREELRPVYREAAQNVPGWEERAVSIATRIGDQLASLRITRSSLVSALRTVDRLLTQAVAVSVGTALQVAAVGTIVAMEVLSGFHEGQGMRDERALAEALLAGRSVPADAGVAGSVFSVISVRANGSSPSDVENAFRAQAGEVVPSLFGTVSSATGHLLVPLEEDVAVALCERVRHELFGSVWLCVSERPVGEIPLACKEVDDLLELVTSLGRAPGVYRITDVLFEYAAVATPEVSAELSRVVAPLLANPVLVETLTALVEADGNRALAVKRLFIHRSTIDYRLWQVEQLTGLSPVNPRDLAVLSTALAVSGRASTN</sequence>
<protein>
    <submittedName>
        <fullName evidence="2">PucR family transcriptional regulator</fullName>
    </submittedName>
</protein>
<dbReference type="InterPro" id="IPR025736">
    <property type="entry name" value="PucR_C-HTH_dom"/>
</dbReference>
<dbReference type="AlphaFoldDB" id="A0A563ETR2"/>
<accession>A0A563ETR2</accession>
<proteinExistence type="predicted"/>
<evidence type="ECO:0000313" key="3">
    <source>
        <dbReference type="Proteomes" id="UP000316639"/>
    </source>
</evidence>
<dbReference type="PANTHER" id="PTHR33744:SF1">
    <property type="entry name" value="DNA-BINDING TRANSCRIPTIONAL ACTIVATOR ADER"/>
    <property type="match status" value="1"/>
</dbReference>
<comment type="caution">
    <text evidence="2">The sequence shown here is derived from an EMBL/GenBank/DDBJ whole genome shotgun (WGS) entry which is preliminary data.</text>
</comment>
<dbReference type="InterPro" id="IPR042070">
    <property type="entry name" value="PucR_C-HTH_sf"/>
</dbReference>
<gene>
    <name evidence="2" type="ORF">FKR81_18455</name>
</gene>
<dbReference type="Gene3D" id="1.10.10.2840">
    <property type="entry name" value="PucR C-terminal helix-turn-helix domain"/>
    <property type="match status" value="1"/>
</dbReference>
<dbReference type="InterPro" id="IPR051448">
    <property type="entry name" value="CdaR-like_regulators"/>
</dbReference>
<dbReference type="RefSeq" id="WP_146353299.1">
    <property type="nucleotide sequence ID" value="NZ_VOBR01000010.1"/>
</dbReference>
<reference evidence="2 3" key="1">
    <citation type="submission" date="2019-07" db="EMBL/GenBank/DDBJ databases">
        <title>Lentzea xizangensis sp. nov., isolated from Qinghai-Tibetan Plateau Soils.</title>
        <authorList>
            <person name="Huang J."/>
        </authorList>
    </citation>
    <scope>NUCLEOTIDE SEQUENCE [LARGE SCALE GENOMIC DNA]</scope>
    <source>
        <strain evidence="2 3">FXJ1.1311</strain>
    </source>
</reference>
<evidence type="ECO:0000313" key="2">
    <source>
        <dbReference type="EMBL" id="TWP51050.1"/>
    </source>
</evidence>
<dbReference type="Pfam" id="PF13556">
    <property type="entry name" value="HTH_30"/>
    <property type="match status" value="1"/>
</dbReference>
<dbReference type="EMBL" id="VOBR01000010">
    <property type="protein sequence ID" value="TWP51050.1"/>
    <property type="molecule type" value="Genomic_DNA"/>
</dbReference>
<dbReference type="OrthoDB" id="3196285at2"/>
<feature type="domain" description="PucR C-terminal helix-turn-helix" evidence="1">
    <location>
        <begin position="270"/>
        <end position="327"/>
    </location>
</feature>